<dbReference type="RefSeq" id="XP_002936898.3">
    <property type="nucleotide sequence ID" value="XM_002936852.4"/>
</dbReference>
<organism evidence="2">
    <name type="scientific">Xenopus tropicalis</name>
    <name type="common">Western clawed frog</name>
    <name type="synonym">Silurana tropicalis</name>
    <dbReference type="NCBI Taxonomy" id="8364"/>
    <lineage>
        <taxon>Eukaryota</taxon>
        <taxon>Metazoa</taxon>
        <taxon>Chordata</taxon>
        <taxon>Craniata</taxon>
        <taxon>Vertebrata</taxon>
        <taxon>Euteleostomi</taxon>
        <taxon>Amphibia</taxon>
        <taxon>Batrachia</taxon>
        <taxon>Anura</taxon>
        <taxon>Pipoidea</taxon>
        <taxon>Pipidae</taxon>
        <taxon>Xenopodinae</taxon>
        <taxon>Xenopus</taxon>
        <taxon>Silurana</taxon>
    </lineage>
</organism>
<reference evidence="2" key="1">
    <citation type="journal article" date="2010" name="Science">
        <title>The genome of the Western clawed frog Xenopus tropicalis.</title>
        <authorList>
            <person name="Hellsten U."/>
            <person name="Harland R.M."/>
            <person name="Gilchrist M.J."/>
            <person name="Hendrix D."/>
            <person name="Jurka J."/>
            <person name="Kapitonov V."/>
            <person name="Ovcharenko I."/>
            <person name="Putnam N.H."/>
            <person name="Shu S."/>
            <person name="Taher L."/>
            <person name="Blitz I.L."/>
            <person name="Blumberg B."/>
            <person name="Dichmann D.S."/>
            <person name="Dubchak I."/>
            <person name="Amaya E."/>
            <person name="Detter J.C."/>
            <person name="Fletcher R."/>
            <person name="Gerhard D.S."/>
            <person name="Goodstein D."/>
            <person name="Graves T."/>
            <person name="Grigoriev I.V."/>
            <person name="Grimwood J."/>
            <person name="Kawashima T."/>
            <person name="Lindquist E."/>
            <person name="Lucas S.M."/>
            <person name="Mead P.E."/>
            <person name="Mitros T."/>
            <person name="Ogino H."/>
            <person name="Ohta Y."/>
            <person name="Poliakov A.V."/>
            <person name="Pollet N."/>
            <person name="Robert J."/>
            <person name="Salamov A."/>
            <person name="Sater A.K."/>
            <person name="Schmutz J."/>
            <person name="Terry A."/>
            <person name="Vize P.D."/>
            <person name="Warren W.C."/>
            <person name="Wells D."/>
            <person name="Wills A."/>
            <person name="Wilson R.K."/>
            <person name="Zimmerman L.B."/>
            <person name="Zorn A.M."/>
            <person name="Grainger R."/>
            <person name="Grammer T."/>
            <person name="Khokha M.K."/>
            <person name="Richardson P.M."/>
            <person name="Rokhsar D.S."/>
        </authorList>
    </citation>
    <scope>NUCLEOTIDE SEQUENCE [LARGE SCALE GENOMIC DNA]</scope>
    <source>
        <strain evidence="2">Nigerian</strain>
    </source>
</reference>
<keyword evidence="3" id="KW-1185">Reference proteome</keyword>
<dbReference type="AlphaFoldDB" id="A0A803KAR8"/>
<dbReference type="OrthoDB" id="10509136at2759"/>
<evidence type="ECO:0000313" key="2">
    <source>
        <dbReference type="Ensembl" id="ENSXETP00000117510"/>
    </source>
</evidence>
<name>A0A803KAR8_XENTR</name>
<evidence type="ECO:0000313" key="3">
    <source>
        <dbReference type="Proteomes" id="UP000008143"/>
    </source>
</evidence>
<dbReference type="Ensembl" id="ENSXETT00000115946">
    <property type="protein sequence ID" value="ENSXETP00000117510"/>
    <property type="gene ID" value="ENSXETG00000046860"/>
</dbReference>
<accession>A0A803KAR8</accession>
<feature type="chain" id="PRO_5044663128" evidence="1">
    <location>
        <begin position="22"/>
        <end position="369"/>
    </location>
</feature>
<proteinExistence type="predicted"/>
<sequence length="369" mass="35389">MRIALALLLGLVSCCFTPAISNCIRDENNEEKGLDCIKKSLKENKQQTASAIAAFLCAFMDSKDQDEQTKAYQNLQNDIGCTFADPRASDKSLKTELNAPQYSFLRKIIKLMNTSDSQSETTPDCGPWGLLLSNVEKKLNSLATSPEDMQTAQGLQGNERHARAADLLGSLGGLGGVAGGLGGAAGIAGGASLPLGAITGGLGAAAGITGSLGGATGMLGGATGMLGGATGMLGGATSPLGMLTGGQGATGMLGGGGANGMLGGATGILGSPGCSGAGSDPIGSLVARLSISVSVLEKLLNTLTNLLGGLGVLTSGIGGLAGGLGGLAGGLGGVASLAGGLGGVASLAGGLGGVASLAGGLGGLASLTG</sequence>
<keyword evidence="1" id="KW-0732">Signal</keyword>
<dbReference type="Proteomes" id="UP000008143">
    <property type="component" value="Chromosome 3"/>
</dbReference>
<evidence type="ECO:0000256" key="1">
    <source>
        <dbReference type="SAM" id="SignalP"/>
    </source>
</evidence>
<gene>
    <name evidence="2 4 5" type="primary">LOC100490488</name>
</gene>
<feature type="signal peptide" evidence="1">
    <location>
        <begin position="1"/>
        <end position="21"/>
    </location>
</feature>
<reference evidence="4" key="3">
    <citation type="submission" date="2025-04" db="UniProtKB">
        <authorList>
            <consortium name="RefSeq"/>
        </authorList>
    </citation>
    <scope>IDENTIFICATION</scope>
    <source>
        <strain evidence="4">Nigerian</strain>
        <tissue evidence="4">Liver and blood</tissue>
    </source>
</reference>
<evidence type="ECO:0000313" key="4">
    <source>
        <dbReference type="RefSeq" id="XP_002936898.3"/>
    </source>
</evidence>
<dbReference type="KEGG" id="xtr:100490488"/>
<dbReference type="GeneID" id="100490488"/>
<evidence type="ECO:0000313" key="5">
    <source>
        <dbReference type="Xenbase" id="XB-GENE-29080199"/>
    </source>
</evidence>
<dbReference type="AGR" id="Xenbase:XB-GENE-29080199"/>
<dbReference type="OMA" id="CIRDDTN"/>
<reference evidence="2" key="2">
    <citation type="submission" date="2021-03" db="UniProtKB">
        <authorList>
            <consortium name="Ensembl"/>
        </authorList>
    </citation>
    <scope>IDENTIFICATION</scope>
</reference>
<dbReference type="Xenbase" id="XB-GENE-29080199">
    <property type="gene designation" value="LOC100490488"/>
</dbReference>
<protein>
    <submittedName>
        <fullName evidence="2">Uncharacterized PE-PGRS family protein PE_PGRS46</fullName>
    </submittedName>
    <submittedName>
        <fullName evidence="4">Uncharacterized protein LOC100490488 isoform X1</fullName>
    </submittedName>
</protein>